<dbReference type="PANTHER" id="PTHR42855:SF2">
    <property type="entry name" value="DRUG RESISTANCE ABC TRANSPORTER,ATP-BINDING PROTEIN"/>
    <property type="match status" value="1"/>
</dbReference>
<dbReference type="FunFam" id="3.40.50.300:FF:000011">
    <property type="entry name" value="Putative ABC transporter ATP-binding component"/>
    <property type="match status" value="1"/>
</dbReference>
<dbReference type="Pfam" id="PF00005">
    <property type="entry name" value="ABC_tran"/>
    <property type="match status" value="2"/>
</dbReference>
<dbReference type="InterPro" id="IPR051309">
    <property type="entry name" value="ABCF_ATPase"/>
</dbReference>
<evidence type="ECO:0000256" key="3">
    <source>
        <dbReference type="SAM" id="Coils"/>
    </source>
</evidence>
<feature type="coiled-coil region" evidence="3">
    <location>
        <begin position="256"/>
        <end position="304"/>
    </location>
</feature>
<evidence type="ECO:0000313" key="6">
    <source>
        <dbReference type="Proteomes" id="UP000480185"/>
    </source>
</evidence>
<gene>
    <name evidence="5" type="ORF">GH754_08175</name>
</gene>
<keyword evidence="6" id="KW-1185">Reference proteome</keyword>
<dbReference type="CDD" id="cd03221">
    <property type="entry name" value="ABCF_EF-3"/>
    <property type="match status" value="2"/>
</dbReference>
<keyword evidence="2 5" id="KW-0067">ATP-binding</keyword>
<dbReference type="InterPro" id="IPR032781">
    <property type="entry name" value="ABC_tran_Xtn"/>
</dbReference>
<dbReference type="SMART" id="SM00382">
    <property type="entry name" value="AAA"/>
    <property type="match status" value="2"/>
</dbReference>
<dbReference type="SUPFAM" id="SSF52540">
    <property type="entry name" value="P-loop containing nucleoside triphosphate hydrolases"/>
    <property type="match status" value="2"/>
</dbReference>
<dbReference type="EMBL" id="WJNH01000004">
    <property type="protein sequence ID" value="MRG86303.1"/>
    <property type="molecule type" value="Genomic_DNA"/>
</dbReference>
<reference evidence="5 6" key="1">
    <citation type="submission" date="2019-11" db="EMBL/GenBank/DDBJ databases">
        <authorList>
            <person name="Li J."/>
        </authorList>
    </citation>
    <scope>NUCLEOTIDE SEQUENCE [LARGE SCALE GENOMIC DNA]</scope>
    <source>
        <strain evidence="5 6">J4</strain>
    </source>
</reference>
<dbReference type="PROSITE" id="PS50893">
    <property type="entry name" value="ABC_TRANSPORTER_2"/>
    <property type="match status" value="2"/>
</dbReference>
<keyword evidence="3" id="KW-0175">Coiled coil</keyword>
<dbReference type="GO" id="GO:0016887">
    <property type="term" value="F:ATP hydrolysis activity"/>
    <property type="evidence" value="ECO:0007669"/>
    <property type="project" value="InterPro"/>
</dbReference>
<feature type="domain" description="ABC transporter" evidence="4">
    <location>
        <begin position="329"/>
        <end position="536"/>
    </location>
</feature>
<dbReference type="OrthoDB" id="9760950at2"/>
<dbReference type="Gene3D" id="3.40.50.300">
    <property type="entry name" value="P-loop containing nucleotide triphosphate hydrolases"/>
    <property type="match status" value="2"/>
</dbReference>
<dbReference type="PANTHER" id="PTHR42855">
    <property type="entry name" value="ABC TRANSPORTER ATP-BINDING SUBUNIT"/>
    <property type="match status" value="1"/>
</dbReference>
<dbReference type="InterPro" id="IPR003593">
    <property type="entry name" value="AAA+_ATPase"/>
</dbReference>
<feature type="domain" description="ABC transporter" evidence="4">
    <location>
        <begin position="3"/>
        <end position="253"/>
    </location>
</feature>
<dbReference type="RefSeq" id="WP_153728218.1">
    <property type="nucleotide sequence ID" value="NZ_WJNH01000004.1"/>
</dbReference>
<name>A0A6G1X5M4_9BACI</name>
<dbReference type="PROSITE" id="PS00211">
    <property type="entry name" value="ABC_TRANSPORTER_1"/>
    <property type="match status" value="2"/>
</dbReference>
<evidence type="ECO:0000256" key="1">
    <source>
        <dbReference type="ARBA" id="ARBA00022741"/>
    </source>
</evidence>
<organism evidence="5 6">
    <name type="scientific">Salinibacillus xinjiangensis</name>
    <dbReference type="NCBI Taxonomy" id="1229268"/>
    <lineage>
        <taxon>Bacteria</taxon>
        <taxon>Bacillati</taxon>
        <taxon>Bacillota</taxon>
        <taxon>Bacilli</taxon>
        <taxon>Bacillales</taxon>
        <taxon>Bacillaceae</taxon>
        <taxon>Salinibacillus</taxon>
    </lineage>
</organism>
<dbReference type="InterPro" id="IPR003439">
    <property type="entry name" value="ABC_transporter-like_ATP-bd"/>
</dbReference>
<dbReference type="InterPro" id="IPR017871">
    <property type="entry name" value="ABC_transporter-like_CS"/>
</dbReference>
<evidence type="ECO:0000256" key="2">
    <source>
        <dbReference type="ARBA" id="ARBA00022840"/>
    </source>
</evidence>
<dbReference type="Proteomes" id="UP000480185">
    <property type="component" value="Unassembled WGS sequence"/>
</dbReference>
<protein>
    <submittedName>
        <fullName evidence="5">ATP-binding cassette domain-containing protein</fullName>
    </submittedName>
</protein>
<accession>A0A6G1X5M4</accession>
<sequence length="536" mass="61548">MIVTLKDAKKILGGDVIFENLTLEINQQDRIGLVGRNGSGKTTIFKLLAKIEPLDEGHLFIKKDARIGYLAQIPTYEGPVIHYLQESFKTLMDLKQQMTALEAKMLDPEQFERTMTRYGDIQEQFTRLGGYEMDSKIDRVTHGLAIHNLLDLPFSTLSGGEKTKVGLARVLLEEPDVLLLDEPTNHLDLPSIEWLESYVNEYSGACCIISHDRHFLDQVVTKIADLESGEITLYKGNYSSFVQEKEERLLAEFKAYQEQQKKIKKMREAIKRLRQWANQANPPNEKLFKRAKHMERALERMEKLNKPLLDPKKMALSFQSEQRSGKDVVRLTDVHKEYGSNKVLEGLKLHIRFQDRLAIVGPNGSGKSTILRLIMETETPTSGKVEIGSQVQIGYLSQQPLQDAKPNTKLIDYFRSYIRVTEGQARQILARFMFYGYSVFRSIRQLSGGERMRLKLAIFMHQDLNLLILDEPTNHLDVESQEVLEDALAKFTGTVICVSHDRFFLNQCFPETAYLSKGKLHRFFGTYEETKHHVAF</sequence>
<dbReference type="GO" id="GO:0005524">
    <property type="term" value="F:ATP binding"/>
    <property type="evidence" value="ECO:0007669"/>
    <property type="project" value="UniProtKB-KW"/>
</dbReference>
<evidence type="ECO:0000259" key="4">
    <source>
        <dbReference type="PROSITE" id="PS50893"/>
    </source>
</evidence>
<comment type="caution">
    <text evidence="5">The sequence shown here is derived from an EMBL/GenBank/DDBJ whole genome shotgun (WGS) entry which is preliminary data.</text>
</comment>
<dbReference type="Pfam" id="PF12848">
    <property type="entry name" value="ABC_tran_Xtn"/>
    <property type="match status" value="1"/>
</dbReference>
<dbReference type="AlphaFoldDB" id="A0A6G1X5M4"/>
<evidence type="ECO:0000313" key="5">
    <source>
        <dbReference type="EMBL" id="MRG86303.1"/>
    </source>
</evidence>
<proteinExistence type="predicted"/>
<dbReference type="NCBIfam" id="NF000355">
    <property type="entry name" value="ribo_prot_ABC_F"/>
    <property type="match status" value="1"/>
</dbReference>
<dbReference type="InterPro" id="IPR027417">
    <property type="entry name" value="P-loop_NTPase"/>
</dbReference>
<keyword evidence="1" id="KW-0547">Nucleotide-binding</keyword>